<proteinExistence type="predicted"/>
<evidence type="ECO:0000313" key="2">
    <source>
        <dbReference type="Proteomes" id="UP000289184"/>
    </source>
</evidence>
<gene>
    <name evidence="1" type="ORF">AGI3411_02016</name>
</gene>
<evidence type="ECO:0000313" key="1">
    <source>
        <dbReference type="EMBL" id="SSW65131.1"/>
    </source>
</evidence>
<protein>
    <submittedName>
        <fullName evidence="1">Uncharacterized protein</fullName>
    </submittedName>
</protein>
<reference evidence="1 2" key="1">
    <citation type="submission" date="2018-07" db="EMBL/GenBank/DDBJ databases">
        <authorList>
            <person name="Peeters C."/>
        </authorList>
    </citation>
    <scope>NUCLEOTIDE SEQUENCE [LARGE SCALE GENOMIC DNA]</scope>
    <source>
        <strain evidence="1 2">LMG 3411</strain>
    </source>
</reference>
<dbReference type="Proteomes" id="UP000289184">
    <property type="component" value="Unassembled WGS sequence"/>
</dbReference>
<dbReference type="OrthoDB" id="6537357at2"/>
<name>A0A446CBB0_9BURK</name>
<dbReference type="EMBL" id="UFQB01000006">
    <property type="protein sequence ID" value="SSW65131.1"/>
    <property type="molecule type" value="Genomic_DNA"/>
</dbReference>
<dbReference type="AlphaFoldDB" id="A0A446CBB0"/>
<accession>A0A446CBB0</accession>
<dbReference type="RefSeq" id="WP_129527234.1">
    <property type="nucleotide sequence ID" value="NZ_UFQB01000006.1"/>
</dbReference>
<keyword evidence="2" id="KW-1185">Reference proteome</keyword>
<organism evidence="1 2">
    <name type="scientific">Achromobacter agilis</name>
    <dbReference type="NCBI Taxonomy" id="1353888"/>
    <lineage>
        <taxon>Bacteria</taxon>
        <taxon>Pseudomonadati</taxon>
        <taxon>Pseudomonadota</taxon>
        <taxon>Betaproteobacteria</taxon>
        <taxon>Burkholderiales</taxon>
        <taxon>Alcaligenaceae</taxon>
        <taxon>Achromobacter</taxon>
    </lineage>
</organism>
<sequence>MSTHTESSLPPNGLLFVASDVDAADEADFNRWYDREHVEERVRIPGFLSGARYLSRDGGRKYLGLYRTESLAAFTTPDYRQAFERQTPWSVANLGRMRDPMRRVCAMQAVTGFGSGSQIVVLPLPGAAGGDALIARARRAGADLAESDGFVQSYLLVPDTGLSTPLPRESTENRQLAPIFMVEASTAQAAQALRGRAASAFKASPSDAWLFELGWKLNAADLR</sequence>